<sequence length="380" mass="44073">MDDLEDDVKETLVVEDDTQHGEEWRMAGARGNGELEEEDDGDDSDTSSVDSDDSLDGEAYRLRELRGYVEKIDCLLDLMFAYYTPFFINQTTDGSDDFNLLLQQFSTTIVPTYRSRHTQFILFHFAQSSPLLIDWFTGVCIAHAFDPARPLVFRQIAAAYVGSFVARAANMTKEMVREVFRIVGANILSFCKKEEAECKGPDVRRFGDFYAATQALLYIFCFRWRELVIDTEDQDEDDELRYLGPDETTWVPGIKESLHRMIYSKFNPLKVCSPLVVNQFARLANHLRFLFVIPLIESNKRLHLSYKTASTDSTYNLPERETALTSRKDEQWLELEAYFPFDPYKLPRSKRWIEGEYVEWKGIRGLDDEDEDADSDTDRE</sequence>
<name>A0A9P8L7I7_9PEZI</name>
<dbReference type="Pfam" id="PF05327">
    <property type="entry name" value="RRN3"/>
    <property type="match status" value="1"/>
</dbReference>
<dbReference type="PANTHER" id="PTHR12790:SF0">
    <property type="entry name" value="RNA POLYMERASE I-SPECIFIC TRANSCRIPTION INITIATION FACTOR RRN3-RELATED"/>
    <property type="match status" value="1"/>
</dbReference>
<protein>
    <recommendedName>
        <fullName evidence="5">RNA polymerase I-specific transcription initiation factor RRN3</fullName>
    </recommendedName>
</protein>
<dbReference type="GO" id="GO:0006361">
    <property type="term" value="P:transcription initiation at RNA polymerase I promoter"/>
    <property type="evidence" value="ECO:0007669"/>
    <property type="project" value="InterPro"/>
</dbReference>
<dbReference type="GO" id="GO:0005634">
    <property type="term" value="C:nucleus"/>
    <property type="evidence" value="ECO:0007669"/>
    <property type="project" value="TreeGrafter"/>
</dbReference>
<reference evidence="3" key="1">
    <citation type="submission" date="2021-03" db="EMBL/GenBank/DDBJ databases">
        <title>Comparative genomics and phylogenomic investigation of the class Geoglossomycetes provide insights into ecological specialization and systematics.</title>
        <authorList>
            <person name="Melie T."/>
            <person name="Pirro S."/>
            <person name="Miller A.N."/>
            <person name="Quandt A."/>
        </authorList>
    </citation>
    <scope>NUCLEOTIDE SEQUENCE</scope>
    <source>
        <strain evidence="3">CAQ_001_2017</strain>
    </source>
</reference>
<feature type="compositionally biased region" description="Basic and acidic residues" evidence="2">
    <location>
        <begin position="9"/>
        <end position="25"/>
    </location>
</feature>
<gene>
    <name evidence="3" type="ORF">GP486_007720</name>
</gene>
<organism evidence="3 4">
    <name type="scientific">Trichoglossum hirsutum</name>
    <dbReference type="NCBI Taxonomy" id="265104"/>
    <lineage>
        <taxon>Eukaryota</taxon>
        <taxon>Fungi</taxon>
        <taxon>Dikarya</taxon>
        <taxon>Ascomycota</taxon>
        <taxon>Pezizomycotina</taxon>
        <taxon>Geoglossomycetes</taxon>
        <taxon>Geoglossales</taxon>
        <taxon>Geoglossaceae</taxon>
        <taxon>Trichoglossum</taxon>
    </lineage>
</organism>
<dbReference type="GO" id="GO:0001181">
    <property type="term" value="F:RNA polymerase I general transcription initiation factor activity"/>
    <property type="evidence" value="ECO:0007669"/>
    <property type="project" value="InterPro"/>
</dbReference>
<accession>A0A9P8L7I7</accession>
<dbReference type="EMBL" id="JAGHQM010002361">
    <property type="protein sequence ID" value="KAH0550914.1"/>
    <property type="molecule type" value="Genomic_DNA"/>
</dbReference>
<dbReference type="AlphaFoldDB" id="A0A9P8L7I7"/>
<dbReference type="Proteomes" id="UP000750711">
    <property type="component" value="Unassembled WGS sequence"/>
</dbReference>
<evidence type="ECO:0000256" key="2">
    <source>
        <dbReference type="SAM" id="MobiDB-lite"/>
    </source>
</evidence>
<evidence type="ECO:0000313" key="4">
    <source>
        <dbReference type="Proteomes" id="UP000750711"/>
    </source>
</evidence>
<keyword evidence="4" id="KW-1185">Reference proteome</keyword>
<comment type="similarity">
    <text evidence="1">Belongs to the RRN3 family.</text>
</comment>
<feature type="compositionally biased region" description="Acidic residues" evidence="2">
    <location>
        <begin position="34"/>
        <end position="55"/>
    </location>
</feature>
<dbReference type="GO" id="GO:0001042">
    <property type="term" value="F:RNA polymerase I core binding"/>
    <property type="evidence" value="ECO:0007669"/>
    <property type="project" value="TreeGrafter"/>
</dbReference>
<proteinExistence type="inferred from homology"/>
<evidence type="ECO:0008006" key="5">
    <source>
        <dbReference type="Google" id="ProtNLM"/>
    </source>
</evidence>
<comment type="caution">
    <text evidence="3">The sequence shown here is derived from an EMBL/GenBank/DDBJ whole genome shotgun (WGS) entry which is preliminary data.</text>
</comment>
<evidence type="ECO:0000313" key="3">
    <source>
        <dbReference type="EMBL" id="KAH0550914.1"/>
    </source>
</evidence>
<feature type="non-terminal residue" evidence="3">
    <location>
        <position position="380"/>
    </location>
</feature>
<feature type="region of interest" description="Disordered" evidence="2">
    <location>
        <begin position="1"/>
        <end position="55"/>
    </location>
</feature>
<evidence type="ECO:0000256" key="1">
    <source>
        <dbReference type="ARBA" id="ARBA00010098"/>
    </source>
</evidence>
<dbReference type="InterPro" id="IPR007991">
    <property type="entry name" value="RNA_pol_I_trans_ini_fac_RRN3"/>
</dbReference>
<dbReference type="PANTHER" id="PTHR12790">
    <property type="entry name" value="TRANSCRIPTION INITIATION FACTOR IA RRN3"/>
    <property type="match status" value="1"/>
</dbReference>